<sequence length="141" mass="15394">MSQFIREAAFRGTVVPPLLSSSYAAAFSYAAALSYVHVKQLWAFLTKTYGPITISMVAEHLGCRDFYELGLWIIRVRQSAKAVADARGSSNPKAMTVPIAHQTGGGNTTVIWGADVMEVAIYRNDGAVTGRWRIPEKDDIA</sequence>
<dbReference type="RefSeq" id="XP_060408184.1">
    <property type="nucleotide sequence ID" value="XM_060555956.1"/>
</dbReference>
<accession>A0AAD8PLP4</accession>
<evidence type="ECO:0000313" key="1">
    <source>
        <dbReference type="EMBL" id="KAK1569998.1"/>
    </source>
</evidence>
<reference evidence="1" key="1">
    <citation type="submission" date="2021-06" db="EMBL/GenBank/DDBJ databases">
        <title>Comparative genomics, transcriptomics and evolutionary studies reveal genomic signatures of adaptation to plant cell wall in hemibiotrophic fungi.</title>
        <authorList>
            <consortium name="DOE Joint Genome Institute"/>
            <person name="Baroncelli R."/>
            <person name="Diaz J.F."/>
            <person name="Benocci T."/>
            <person name="Peng M."/>
            <person name="Battaglia E."/>
            <person name="Haridas S."/>
            <person name="Andreopoulos W."/>
            <person name="Labutti K."/>
            <person name="Pangilinan J."/>
            <person name="Floch G.L."/>
            <person name="Makela M.R."/>
            <person name="Henrissat B."/>
            <person name="Grigoriev I.V."/>
            <person name="Crouch J.A."/>
            <person name="De Vries R.P."/>
            <person name="Sukno S.A."/>
            <person name="Thon M.R."/>
        </authorList>
    </citation>
    <scope>NUCLEOTIDE SEQUENCE</scope>
    <source>
        <strain evidence="1">CBS 125086</strain>
    </source>
</reference>
<dbReference type="EMBL" id="JAHLJV010000116">
    <property type="protein sequence ID" value="KAK1569998.1"/>
    <property type="molecule type" value="Genomic_DNA"/>
</dbReference>
<gene>
    <name evidence="1" type="ORF">LY79DRAFT_527696</name>
</gene>
<organism evidence="1 2">
    <name type="scientific">Colletotrichum navitas</name>
    <dbReference type="NCBI Taxonomy" id="681940"/>
    <lineage>
        <taxon>Eukaryota</taxon>
        <taxon>Fungi</taxon>
        <taxon>Dikarya</taxon>
        <taxon>Ascomycota</taxon>
        <taxon>Pezizomycotina</taxon>
        <taxon>Sordariomycetes</taxon>
        <taxon>Hypocreomycetidae</taxon>
        <taxon>Glomerellales</taxon>
        <taxon>Glomerellaceae</taxon>
        <taxon>Colletotrichum</taxon>
        <taxon>Colletotrichum graminicola species complex</taxon>
    </lineage>
</organism>
<dbReference type="AlphaFoldDB" id="A0AAD8PLP4"/>
<comment type="caution">
    <text evidence="1">The sequence shown here is derived from an EMBL/GenBank/DDBJ whole genome shotgun (WGS) entry which is preliminary data.</text>
</comment>
<name>A0AAD8PLP4_9PEZI</name>
<dbReference type="Proteomes" id="UP001230504">
    <property type="component" value="Unassembled WGS sequence"/>
</dbReference>
<evidence type="ECO:0000313" key="2">
    <source>
        <dbReference type="Proteomes" id="UP001230504"/>
    </source>
</evidence>
<dbReference type="GeneID" id="85440196"/>
<proteinExistence type="predicted"/>
<protein>
    <submittedName>
        <fullName evidence="1">Uncharacterized protein</fullName>
    </submittedName>
</protein>
<keyword evidence="2" id="KW-1185">Reference proteome</keyword>